<dbReference type="InterPro" id="IPR013154">
    <property type="entry name" value="ADH-like_N"/>
</dbReference>
<dbReference type="Gene3D" id="3.90.180.10">
    <property type="entry name" value="Medium-chain alcohol dehydrogenases, catalytic domain"/>
    <property type="match status" value="2"/>
</dbReference>
<evidence type="ECO:0000256" key="3">
    <source>
        <dbReference type="ARBA" id="ARBA00023002"/>
    </source>
</evidence>
<reference evidence="7 8" key="1">
    <citation type="submission" date="2014-12" db="EMBL/GenBank/DDBJ databases">
        <title>Comparative genomics of the lactic acid bacteria isolated from the honey bee gut.</title>
        <authorList>
            <person name="Ellegaard K.M."/>
            <person name="Tamarit D."/>
            <person name="Javelind E."/>
            <person name="Olofsson T."/>
            <person name="Andersson S.G."/>
            <person name="Vasquez A."/>
        </authorList>
    </citation>
    <scope>NUCLEOTIDE SEQUENCE [LARGE SCALE GENOMIC DNA]</scope>
    <source>
        <strain evidence="7 8">Hon2</strain>
    </source>
</reference>
<dbReference type="InterPro" id="IPR050129">
    <property type="entry name" value="Zn_alcohol_dh"/>
</dbReference>
<evidence type="ECO:0000256" key="2">
    <source>
        <dbReference type="ARBA" id="ARBA00022833"/>
    </source>
</evidence>
<dbReference type="InterPro" id="IPR011032">
    <property type="entry name" value="GroES-like_sf"/>
</dbReference>
<keyword evidence="8" id="KW-1185">Reference proteome</keyword>
<comment type="cofactor">
    <cofactor evidence="4">
        <name>Zn(2+)</name>
        <dbReference type="ChEBI" id="CHEBI:29105"/>
    </cofactor>
</comment>
<evidence type="ECO:0000259" key="6">
    <source>
        <dbReference type="Pfam" id="PF08240"/>
    </source>
</evidence>
<dbReference type="SUPFAM" id="SSF51735">
    <property type="entry name" value="NAD(P)-binding Rossmann-fold domains"/>
    <property type="match status" value="1"/>
</dbReference>
<dbReference type="SUPFAM" id="SSF50129">
    <property type="entry name" value="GroES-like"/>
    <property type="match status" value="1"/>
</dbReference>
<dbReference type="STRING" id="1218508.JG29_14120"/>
<evidence type="ECO:0000256" key="4">
    <source>
        <dbReference type="RuleBase" id="RU361277"/>
    </source>
</evidence>
<dbReference type="Proteomes" id="UP000033695">
    <property type="component" value="Unassembled WGS sequence"/>
</dbReference>
<proteinExistence type="inferred from homology"/>
<dbReference type="PROSITE" id="PS00059">
    <property type="entry name" value="ADH_ZINC"/>
    <property type="match status" value="1"/>
</dbReference>
<dbReference type="GO" id="GO:0008270">
    <property type="term" value="F:zinc ion binding"/>
    <property type="evidence" value="ECO:0007669"/>
    <property type="project" value="InterPro"/>
</dbReference>
<keyword evidence="2 4" id="KW-0862">Zinc</keyword>
<keyword evidence="1 4" id="KW-0479">Metal-binding</keyword>
<keyword evidence="3" id="KW-0560">Oxidoreductase</keyword>
<evidence type="ECO:0000313" key="7">
    <source>
        <dbReference type="EMBL" id="KJY48352.1"/>
    </source>
</evidence>
<dbReference type="InterPro" id="IPR002328">
    <property type="entry name" value="ADH_Zn_CS"/>
</dbReference>
<comment type="similarity">
    <text evidence="4">Belongs to the zinc-containing alcohol dehydrogenase family.</text>
</comment>
<evidence type="ECO:0000259" key="5">
    <source>
        <dbReference type="Pfam" id="PF00107"/>
    </source>
</evidence>
<dbReference type="AlphaFoldDB" id="A0A0F4KNU9"/>
<dbReference type="PANTHER" id="PTHR43401">
    <property type="entry name" value="L-THREONINE 3-DEHYDROGENASE"/>
    <property type="match status" value="1"/>
</dbReference>
<dbReference type="HOGENOM" id="CLU_026673_11_0_9"/>
<accession>A0A0F4KNU9</accession>
<evidence type="ECO:0000256" key="1">
    <source>
        <dbReference type="ARBA" id="ARBA00022723"/>
    </source>
</evidence>
<sequence length="338" mass="36458">MYAAIYQGIKNITVEDLPKPRAASNDIVVKIMRNGICGSDLHAYNLGGDEIGIYAGSAIGHEFVGIVSEVGSNVKDIQVNDHVFINPTQAKSKPGMLAMAGGLSQYDLVENAQLDWNVFKLPQDLSFDRAVVIEPYAVGIHGKNVVRPHKGQSFVIYGSGPVGLACASGLVQQGIDDVLVVDIDDKRLDFAKKLGVKVVNSQKENLSQKITELFGSGTGLMGDKRLGADVYIDCVGLPAYMNAFVEQAKFGAKFVIVALGNQPVTFKPQSLAMNETSFLGSAIYTPKDIKEAIANVSKPDNSFPEIVSVHYPLQDVQQAFERANNDKSVIKVVIDVNN</sequence>
<dbReference type="EMBL" id="JXBZ01000009">
    <property type="protein sequence ID" value="KJY48352.1"/>
    <property type="molecule type" value="Genomic_DNA"/>
</dbReference>
<dbReference type="GO" id="GO:0016491">
    <property type="term" value="F:oxidoreductase activity"/>
    <property type="evidence" value="ECO:0007669"/>
    <property type="project" value="UniProtKB-KW"/>
</dbReference>
<dbReference type="InterPro" id="IPR036291">
    <property type="entry name" value="NAD(P)-bd_dom_sf"/>
</dbReference>
<name>A0A0F4KNU9_9LACO</name>
<protein>
    <submittedName>
        <fullName evidence="7">Uncharacterized protein</fullName>
    </submittedName>
</protein>
<comment type="caution">
    <text evidence="7">The sequence shown here is derived from an EMBL/GenBank/DDBJ whole genome shotgun (WGS) entry which is preliminary data.</text>
</comment>
<dbReference type="OrthoDB" id="9770238at2"/>
<dbReference type="Pfam" id="PF00107">
    <property type="entry name" value="ADH_zinc_N"/>
    <property type="match status" value="1"/>
</dbReference>
<dbReference type="Pfam" id="PF08240">
    <property type="entry name" value="ADH_N"/>
    <property type="match status" value="1"/>
</dbReference>
<dbReference type="Gene3D" id="3.40.50.720">
    <property type="entry name" value="NAD(P)-binding Rossmann-like Domain"/>
    <property type="match status" value="1"/>
</dbReference>
<dbReference type="PATRIC" id="fig|1218508.4.peg.1404"/>
<feature type="domain" description="Alcohol dehydrogenase-like C-terminal" evidence="5">
    <location>
        <begin position="161"/>
        <end position="297"/>
    </location>
</feature>
<feature type="domain" description="Alcohol dehydrogenase-like N-terminal" evidence="6">
    <location>
        <begin position="25"/>
        <end position="113"/>
    </location>
</feature>
<evidence type="ECO:0000313" key="8">
    <source>
        <dbReference type="Proteomes" id="UP000033695"/>
    </source>
</evidence>
<dbReference type="InterPro" id="IPR013149">
    <property type="entry name" value="ADH-like_C"/>
</dbReference>
<organism evidence="7 8">
    <name type="scientific">Bombilactobacillus mellis</name>
    <dbReference type="NCBI Taxonomy" id="1218508"/>
    <lineage>
        <taxon>Bacteria</taxon>
        <taxon>Bacillati</taxon>
        <taxon>Bacillota</taxon>
        <taxon>Bacilli</taxon>
        <taxon>Lactobacillales</taxon>
        <taxon>Lactobacillaceae</taxon>
        <taxon>Bombilactobacillus</taxon>
    </lineage>
</organism>
<dbReference type="RefSeq" id="WP_045923241.1">
    <property type="nucleotide sequence ID" value="NZ_JBHTHW010000005.1"/>
</dbReference>
<dbReference type="PANTHER" id="PTHR43401:SF2">
    <property type="entry name" value="L-THREONINE 3-DEHYDROGENASE"/>
    <property type="match status" value="1"/>
</dbReference>
<gene>
    <name evidence="7" type="ORF">JG29_14120</name>
</gene>